<evidence type="ECO:0000256" key="2">
    <source>
        <dbReference type="SAM" id="SignalP"/>
    </source>
</evidence>
<proteinExistence type="predicted"/>
<organism evidence="3 4">
    <name type="scientific">Candidatus Phosphoribacter hodrii</name>
    <dbReference type="NCBI Taxonomy" id="2953743"/>
    <lineage>
        <taxon>Bacteria</taxon>
        <taxon>Bacillati</taxon>
        <taxon>Actinomycetota</taxon>
        <taxon>Actinomycetes</taxon>
        <taxon>Micrococcales</taxon>
        <taxon>Dermatophilaceae</taxon>
        <taxon>Candidatus Phosphoribacter</taxon>
    </lineage>
</organism>
<feature type="signal peptide" evidence="2">
    <location>
        <begin position="1"/>
        <end position="24"/>
    </location>
</feature>
<protein>
    <submittedName>
        <fullName evidence="3">Uncharacterized protein</fullName>
    </submittedName>
</protein>
<comment type="caution">
    <text evidence="3">The sequence shown here is derived from an EMBL/GenBank/DDBJ whole genome shotgun (WGS) entry which is preliminary data.</text>
</comment>
<reference evidence="3 4" key="1">
    <citation type="submission" date="2020-10" db="EMBL/GenBank/DDBJ databases">
        <title>Connecting structure to function with the recovery of over 1000 high-quality activated sludge metagenome-assembled genomes encoding full-length rRNA genes using long-read sequencing.</title>
        <authorList>
            <person name="Singleton C.M."/>
            <person name="Petriglieri F."/>
            <person name="Kristensen J.M."/>
            <person name="Kirkegaard R.H."/>
            <person name="Michaelsen T.Y."/>
            <person name="Andersen M.H."/>
            <person name="Karst S.M."/>
            <person name="Dueholm M.S."/>
            <person name="Nielsen P.H."/>
            <person name="Albertsen M."/>
        </authorList>
    </citation>
    <scope>NUCLEOTIDE SEQUENCE [LARGE SCALE GENOMIC DNA]</scope>
    <source>
        <strain evidence="3">Ega_18-Q3-R5-49_MAXAC.001</strain>
    </source>
</reference>
<evidence type="ECO:0000256" key="1">
    <source>
        <dbReference type="SAM" id="MobiDB-lite"/>
    </source>
</evidence>
<evidence type="ECO:0000313" key="3">
    <source>
        <dbReference type="EMBL" id="MBK7274948.1"/>
    </source>
</evidence>
<name>A0A935MBN6_9MICO</name>
<accession>A0A935MBN6</accession>
<keyword evidence="2" id="KW-0732">Signal</keyword>
<dbReference type="InterPro" id="IPR006637">
    <property type="entry name" value="ChW"/>
</dbReference>
<dbReference type="Proteomes" id="UP000726105">
    <property type="component" value="Unassembled WGS sequence"/>
</dbReference>
<dbReference type="EMBL" id="JADJIB010000019">
    <property type="protein sequence ID" value="MBK7274948.1"/>
    <property type="molecule type" value="Genomic_DNA"/>
</dbReference>
<dbReference type="AlphaFoldDB" id="A0A935MBN6"/>
<evidence type="ECO:0000313" key="4">
    <source>
        <dbReference type="Proteomes" id="UP000726105"/>
    </source>
</evidence>
<gene>
    <name evidence="3" type="ORF">IPI13_18025</name>
</gene>
<feature type="region of interest" description="Disordered" evidence="1">
    <location>
        <begin position="48"/>
        <end position="72"/>
    </location>
</feature>
<sequence>MRRLAAILAAPALLLAVLVPMALAAPPALIYSAHVSSLGWLPDVASPATAGTTGQSDRWRLCGSPGGRSGLT</sequence>
<dbReference type="Pfam" id="PF07538">
    <property type="entry name" value="ChW"/>
    <property type="match status" value="1"/>
</dbReference>
<feature type="chain" id="PRO_5038025332" evidence="2">
    <location>
        <begin position="25"/>
        <end position="72"/>
    </location>
</feature>